<evidence type="ECO:0000313" key="1">
    <source>
        <dbReference type="EMBL" id="BAJ49193.1"/>
    </source>
</evidence>
<dbReference type="PANTHER" id="PTHR21197:SF0">
    <property type="entry name" value="UDP-GALACTOPYRANOSE MUTASE"/>
    <property type="match status" value="1"/>
</dbReference>
<gene>
    <name evidence="1" type="ORF">HGMM_F51A06C36</name>
</gene>
<dbReference type="SUPFAM" id="SSF51971">
    <property type="entry name" value="Nucleotide-binding domain"/>
    <property type="match status" value="1"/>
</dbReference>
<sequence>MYDSVIVGGGLTGLCIGIKLRQLGEDVVILEKADHVGGHASSIKIGQYWMDFGPHIFRLTSERLKNYYNSFLKADFRIIKSNPKIYKYGTYFDHVIPCITRKNIEILSKLKGFNHTFEFVSGKSGGENFEEYLISSVGKDLYWEFFGEYSQKWWGVPPSLLDVCLAPKNIYIGDVQEYSHYTIDQSSISNVVEVYPRVGGFQSLANQLNFNAEKSGVLIVTHCNVSRVDCNINSMEVAAQIDDKEITFKTRKVYLTCPIDVVAKILNIKKPNLDYRGILFGFIHFQGETSFEKYSWTYLHETRFLAGRVYDARYYCEPVASKNDEWTAICIEIPMNIDYDHYTQNNATHNLEILEHECLRAFEQLVDESLVKITRWPSADMRVKTHYHRYSYPLLIKGYQKVYLSFQEEVSSLSEKIKLEGRNARFEYLNSNNIIDRYLLSNWPYGDK</sequence>
<dbReference type="Pfam" id="PF13450">
    <property type="entry name" value="NAD_binding_8"/>
    <property type="match status" value="1"/>
</dbReference>
<reference evidence="1" key="1">
    <citation type="journal article" date="2005" name="Environ. Microbiol.">
        <title>Genetic and functional properties of uncultivated thermophilic crenarchaeotes from a subsurface gold mine as revealed by analysis of genome fragments.</title>
        <authorList>
            <person name="Nunoura T."/>
            <person name="Hirayama H."/>
            <person name="Takami H."/>
            <person name="Oida H."/>
            <person name="Nishi S."/>
            <person name="Shimamura S."/>
            <person name="Suzuki Y."/>
            <person name="Inagaki F."/>
            <person name="Takai K."/>
            <person name="Nealson K.H."/>
            <person name="Horikoshi K."/>
        </authorList>
    </citation>
    <scope>NUCLEOTIDE SEQUENCE</scope>
</reference>
<proteinExistence type="predicted"/>
<dbReference type="GO" id="GO:0008767">
    <property type="term" value="F:UDP-galactopyranose mutase activity"/>
    <property type="evidence" value="ECO:0007669"/>
    <property type="project" value="TreeGrafter"/>
</dbReference>
<dbReference type="GO" id="GO:0050660">
    <property type="term" value="F:flavin adenine dinucleotide binding"/>
    <property type="evidence" value="ECO:0007669"/>
    <property type="project" value="TreeGrafter"/>
</dbReference>
<protein>
    <recommendedName>
        <fullName evidence="2">FAD-dependent oxidoreductase</fullName>
    </recommendedName>
</protein>
<organism evidence="1">
    <name type="scientific">Caldiarchaeum subterraneum</name>
    <dbReference type="NCBI Taxonomy" id="311458"/>
    <lineage>
        <taxon>Archaea</taxon>
        <taxon>Nitrososphaerota</taxon>
        <taxon>Candidatus Caldarchaeales</taxon>
        <taxon>Candidatus Caldarchaeaceae</taxon>
        <taxon>Candidatus Caldarchaeum</taxon>
    </lineage>
</organism>
<dbReference type="Gene3D" id="3.50.50.60">
    <property type="entry name" value="FAD/NAD(P)-binding domain"/>
    <property type="match status" value="1"/>
</dbReference>
<dbReference type="EMBL" id="AP011887">
    <property type="protein sequence ID" value="BAJ49193.1"/>
    <property type="molecule type" value="Genomic_DNA"/>
</dbReference>
<dbReference type="AlphaFoldDB" id="E6NA37"/>
<accession>E6NA37</accession>
<dbReference type="GO" id="GO:0005829">
    <property type="term" value="C:cytosol"/>
    <property type="evidence" value="ECO:0007669"/>
    <property type="project" value="TreeGrafter"/>
</dbReference>
<reference evidence="1" key="2">
    <citation type="journal article" date="2011" name="Nucleic Acids Res.">
        <title>Insights into the evolution of Archaea and eukaryotic protein modifier systems revealed by the genome of a novel archaeal group.</title>
        <authorList>
            <person name="Nunoura T."/>
            <person name="Takaki Y."/>
            <person name="Kakuta J."/>
            <person name="Nishi S."/>
            <person name="Sugahara J."/>
            <person name="Kazama H."/>
            <person name="Chee G."/>
            <person name="Hattori M."/>
            <person name="Kanai A."/>
            <person name="Atomi H."/>
            <person name="Takai K."/>
            <person name="Takami H."/>
        </authorList>
    </citation>
    <scope>NUCLEOTIDE SEQUENCE</scope>
</reference>
<dbReference type="PANTHER" id="PTHR21197">
    <property type="entry name" value="UDP-GALACTOPYRANOSE MUTASE"/>
    <property type="match status" value="1"/>
</dbReference>
<evidence type="ECO:0008006" key="2">
    <source>
        <dbReference type="Google" id="ProtNLM"/>
    </source>
</evidence>
<dbReference type="InterPro" id="IPR036188">
    <property type="entry name" value="FAD/NAD-bd_sf"/>
</dbReference>
<name>E6NA37_CALS0</name>